<keyword evidence="1" id="KW-0812">Transmembrane</keyword>
<reference evidence="2 3" key="1">
    <citation type="submission" date="2020-08" db="EMBL/GenBank/DDBJ databases">
        <title>Genomic Encyclopedia of Type Strains, Phase IV (KMG-V): Genome sequencing to study the core and pangenomes of soil and plant-associated prokaryotes.</title>
        <authorList>
            <person name="Whitman W."/>
        </authorList>
    </citation>
    <scope>NUCLEOTIDE SEQUENCE [LARGE SCALE GENOMIC DNA]</scope>
    <source>
        <strain evidence="2 3">34/80</strain>
    </source>
</reference>
<evidence type="ECO:0000256" key="1">
    <source>
        <dbReference type="SAM" id="Phobius"/>
    </source>
</evidence>
<keyword evidence="1" id="KW-0472">Membrane</keyword>
<accession>A0A840FEP9</accession>
<feature type="transmembrane region" description="Helical" evidence="1">
    <location>
        <begin position="31"/>
        <end position="49"/>
    </location>
</feature>
<dbReference type="Proteomes" id="UP000524450">
    <property type="component" value="Unassembled WGS sequence"/>
</dbReference>
<protein>
    <submittedName>
        <fullName evidence="2">Uncharacterized protein</fullName>
    </submittedName>
</protein>
<keyword evidence="1" id="KW-1133">Transmembrane helix</keyword>
<sequence>MTQPQPDVTVSPPPAADAQPELTETQAFMRAWVMFAVLFAVVLGLLWLLQSHFS</sequence>
<dbReference type="EMBL" id="JACIFZ010000002">
    <property type="protein sequence ID" value="MBB4221026.1"/>
    <property type="molecule type" value="Genomic_DNA"/>
</dbReference>
<proteinExistence type="predicted"/>
<evidence type="ECO:0000313" key="3">
    <source>
        <dbReference type="Proteomes" id="UP000524450"/>
    </source>
</evidence>
<dbReference type="AlphaFoldDB" id="A0A840FEP9"/>
<name>A0A840FEP9_9BURK</name>
<dbReference type="RefSeq" id="WP_184636983.1">
    <property type="nucleotide sequence ID" value="NZ_JACIFZ010000002.1"/>
</dbReference>
<organism evidence="2 3">
    <name type="scientific">Variovorax guangxiensis</name>
    <dbReference type="NCBI Taxonomy" id="1775474"/>
    <lineage>
        <taxon>Bacteria</taxon>
        <taxon>Pseudomonadati</taxon>
        <taxon>Pseudomonadota</taxon>
        <taxon>Betaproteobacteria</taxon>
        <taxon>Burkholderiales</taxon>
        <taxon>Comamonadaceae</taxon>
        <taxon>Variovorax</taxon>
    </lineage>
</organism>
<evidence type="ECO:0000313" key="2">
    <source>
        <dbReference type="EMBL" id="MBB4221026.1"/>
    </source>
</evidence>
<comment type="caution">
    <text evidence="2">The sequence shown here is derived from an EMBL/GenBank/DDBJ whole genome shotgun (WGS) entry which is preliminary data.</text>
</comment>
<gene>
    <name evidence="2" type="ORF">GGD71_001786</name>
</gene>